<organism evidence="4 5">
    <name type="scientific">Clonostachys chloroleuca</name>
    <dbReference type="NCBI Taxonomy" id="1926264"/>
    <lineage>
        <taxon>Eukaryota</taxon>
        <taxon>Fungi</taxon>
        <taxon>Dikarya</taxon>
        <taxon>Ascomycota</taxon>
        <taxon>Pezizomycotina</taxon>
        <taxon>Sordariomycetes</taxon>
        <taxon>Hypocreomycetidae</taxon>
        <taxon>Hypocreales</taxon>
        <taxon>Bionectriaceae</taxon>
        <taxon>Clonostachys</taxon>
    </lineage>
</organism>
<reference evidence="4" key="1">
    <citation type="submission" date="2023-01" db="EMBL/GenBank/DDBJ databases">
        <authorList>
            <person name="Piombo E."/>
        </authorList>
    </citation>
    <scope>NUCLEOTIDE SEQUENCE</scope>
</reference>
<evidence type="ECO:0000259" key="3">
    <source>
        <dbReference type="Pfam" id="PF08240"/>
    </source>
</evidence>
<dbReference type="InterPro" id="IPR036291">
    <property type="entry name" value="NAD(P)-bd_dom_sf"/>
</dbReference>
<evidence type="ECO:0000256" key="2">
    <source>
        <dbReference type="ARBA" id="ARBA00023002"/>
    </source>
</evidence>
<evidence type="ECO:0000256" key="1">
    <source>
        <dbReference type="ARBA" id="ARBA00008072"/>
    </source>
</evidence>
<keyword evidence="5" id="KW-1185">Reference proteome</keyword>
<proteinExistence type="inferred from homology"/>
<comment type="similarity">
    <text evidence="1">Belongs to the zinc-containing alcohol dehydrogenase family.</text>
</comment>
<dbReference type="InterPro" id="IPR013154">
    <property type="entry name" value="ADH-like_N"/>
</dbReference>
<dbReference type="Proteomes" id="UP001160390">
    <property type="component" value="Unassembled WGS sequence"/>
</dbReference>
<feature type="domain" description="Alcohol dehydrogenase-like N-terminal" evidence="3">
    <location>
        <begin position="1"/>
        <end position="51"/>
    </location>
</feature>
<dbReference type="GO" id="GO:0016651">
    <property type="term" value="F:oxidoreductase activity, acting on NAD(P)H"/>
    <property type="evidence" value="ECO:0007669"/>
    <property type="project" value="InterPro"/>
</dbReference>
<sequence length="183" mass="19222">MDISGEIVSVGNGVTRIRPGDRVLGFCRSTSATINDSAQGAFQNYTVLREEPTSIITSSGVSFPEASVFPLAIMAASSALFDKAQLGLQLPKQPARPFSGKAVIIWGGSSSVGWCIIQLAVAAGYEAYTTASTHNHSLMRKLGATQARDYKDASVIQAMVDELAGKTLVGAVAIGKEELQKSV</sequence>
<dbReference type="PANTHER" id="PTHR45348">
    <property type="entry name" value="HYPOTHETICAL OXIDOREDUCTASE (EUROFUNG)"/>
    <property type="match status" value="1"/>
</dbReference>
<dbReference type="EMBL" id="CABFNP030000464">
    <property type="protein sequence ID" value="CAI6025944.1"/>
    <property type="molecule type" value="Genomic_DNA"/>
</dbReference>
<dbReference type="InterPro" id="IPR047122">
    <property type="entry name" value="Trans-enoyl_RdTase-like"/>
</dbReference>
<comment type="caution">
    <text evidence="4">The sequence shown here is derived from an EMBL/GenBank/DDBJ whole genome shotgun (WGS) entry which is preliminary data.</text>
</comment>
<dbReference type="Pfam" id="PF08240">
    <property type="entry name" value="ADH_N"/>
    <property type="match status" value="1"/>
</dbReference>
<protein>
    <recommendedName>
        <fullName evidence="3">Alcohol dehydrogenase-like N-terminal domain-containing protein</fullName>
    </recommendedName>
</protein>
<dbReference type="PANTHER" id="PTHR45348:SF2">
    <property type="entry name" value="ZINC-TYPE ALCOHOL DEHYDROGENASE-LIKE PROTEIN C2E1P3.01"/>
    <property type="match status" value="1"/>
</dbReference>
<keyword evidence="2" id="KW-0560">Oxidoreductase</keyword>
<dbReference type="SUPFAM" id="SSF50129">
    <property type="entry name" value="GroES-like"/>
    <property type="match status" value="1"/>
</dbReference>
<dbReference type="Gene3D" id="3.90.180.10">
    <property type="entry name" value="Medium-chain alcohol dehydrogenases, catalytic domain"/>
    <property type="match status" value="1"/>
</dbReference>
<dbReference type="AlphaFoldDB" id="A0AA35LPY4"/>
<evidence type="ECO:0000313" key="5">
    <source>
        <dbReference type="Proteomes" id="UP001160390"/>
    </source>
</evidence>
<gene>
    <name evidence="4" type="ORF">CCHLO57077_00014009</name>
</gene>
<dbReference type="Gene3D" id="3.40.50.720">
    <property type="entry name" value="NAD(P)-binding Rossmann-like Domain"/>
    <property type="match status" value="1"/>
</dbReference>
<evidence type="ECO:0000313" key="4">
    <source>
        <dbReference type="EMBL" id="CAI6025944.1"/>
    </source>
</evidence>
<accession>A0AA35LPY4</accession>
<dbReference type="SUPFAM" id="SSF51735">
    <property type="entry name" value="NAD(P)-binding Rossmann-fold domains"/>
    <property type="match status" value="1"/>
</dbReference>
<name>A0AA35LPY4_9HYPO</name>
<dbReference type="InterPro" id="IPR011032">
    <property type="entry name" value="GroES-like_sf"/>
</dbReference>